<dbReference type="SMART" id="SM00587">
    <property type="entry name" value="CHK"/>
    <property type="match status" value="1"/>
</dbReference>
<feature type="domain" description="CHK kinase-like" evidence="1">
    <location>
        <begin position="123"/>
        <end position="324"/>
    </location>
</feature>
<dbReference type="SUPFAM" id="SSF56112">
    <property type="entry name" value="Protein kinase-like (PK-like)"/>
    <property type="match status" value="1"/>
</dbReference>
<dbReference type="InterPro" id="IPR011009">
    <property type="entry name" value="Kinase-like_dom_sf"/>
</dbReference>
<comment type="caution">
    <text evidence="2">The sequence shown here is derived from an EMBL/GenBank/DDBJ whole genome shotgun (WGS) entry which is preliminary data.</text>
</comment>
<sequence>MNSYLQSFSTYECHKILKKKLNGTKCNVKSYEFSPLPNKMGFLGDHCFLIVNYEEIDRSNYVHFFCKTMCTTESQRIFAIDTGAFYKECAIYKRLIPIFLKNGVDLIRDCVPDCYLINDMNYLIFDDLKSKGYQTVTQRESMTLDCVKLCLEALAKLHCASLIFEEKMRLKTGAPYILSEEFPEYFKETFFTEVQMSVNLIEATKKGVRAQIDLFGSDWRIDLDHFKRLACDIFDQFREIVKPSKLFRNTICHGDLWSANIMFKFAGDKPVHCKLIDFQSYRYGPPGQDFMGFMYLATDREFRREYMGDMANYFYDKMSEILREENFNISEIIPREEFQRSCDYYKLFSIAQSINHFQLIMSSPEVADGLFSEVGALNRVLFEDKSLIVIPCCQMDEIYRRRMLETTLDLRDIFIDKGLLKLI</sequence>
<protein>
    <submittedName>
        <fullName evidence="2">Ecdysteroid kinase-like family</fullName>
    </submittedName>
</protein>
<dbReference type="EMBL" id="JASPKY010000187">
    <property type="protein sequence ID" value="KAK9722537.1"/>
    <property type="molecule type" value="Genomic_DNA"/>
</dbReference>
<name>A0AAW1KPM0_POPJA</name>
<accession>A0AAW1KPM0</accession>
<dbReference type="PANTHER" id="PTHR11012">
    <property type="entry name" value="PROTEIN KINASE-LIKE DOMAIN-CONTAINING"/>
    <property type="match status" value="1"/>
</dbReference>
<dbReference type="GO" id="GO:0016301">
    <property type="term" value="F:kinase activity"/>
    <property type="evidence" value="ECO:0007669"/>
    <property type="project" value="UniProtKB-KW"/>
</dbReference>
<gene>
    <name evidence="2" type="ORF">QE152_g19625</name>
</gene>
<dbReference type="InterPro" id="IPR015897">
    <property type="entry name" value="CHK_kinase-like"/>
</dbReference>
<keyword evidence="2" id="KW-0418">Kinase</keyword>
<keyword evidence="2" id="KW-0808">Transferase</keyword>
<evidence type="ECO:0000259" key="1">
    <source>
        <dbReference type="SMART" id="SM00587"/>
    </source>
</evidence>
<dbReference type="Gene3D" id="3.90.1200.10">
    <property type="match status" value="1"/>
</dbReference>
<evidence type="ECO:0000313" key="3">
    <source>
        <dbReference type="Proteomes" id="UP001458880"/>
    </source>
</evidence>
<evidence type="ECO:0000313" key="2">
    <source>
        <dbReference type="EMBL" id="KAK9722537.1"/>
    </source>
</evidence>
<organism evidence="2 3">
    <name type="scientific">Popillia japonica</name>
    <name type="common">Japanese beetle</name>
    <dbReference type="NCBI Taxonomy" id="7064"/>
    <lineage>
        <taxon>Eukaryota</taxon>
        <taxon>Metazoa</taxon>
        <taxon>Ecdysozoa</taxon>
        <taxon>Arthropoda</taxon>
        <taxon>Hexapoda</taxon>
        <taxon>Insecta</taxon>
        <taxon>Pterygota</taxon>
        <taxon>Neoptera</taxon>
        <taxon>Endopterygota</taxon>
        <taxon>Coleoptera</taxon>
        <taxon>Polyphaga</taxon>
        <taxon>Scarabaeiformia</taxon>
        <taxon>Scarabaeidae</taxon>
        <taxon>Rutelinae</taxon>
        <taxon>Popillia</taxon>
    </lineage>
</organism>
<dbReference type="Proteomes" id="UP001458880">
    <property type="component" value="Unassembled WGS sequence"/>
</dbReference>
<keyword evidence="3" id="KW-1185">Reference proteome</keyword>
<dbReference type="AlphaFoldDB" id="A0AAW1KPM0"/>
<dbReference type="InterPro" id="IPR004119">
    <property type="entry name" value="EcKL"/>
</dbReference>
<dbReference type="Pfam" id="PF02958">
    <property type="entry name" value="EcKL"/>
    <property type="match status" value="1"/>
</dbReference>
<dbReference type="PANTHER" id="PTHR11012:SF48">
    <property type="entry name" value="CHK KINASE-LIKE DOMAIN-CONTAINING PROTEIN-RELATED"/>
    <property type="match status" value="1"/>
</dbReference>
<reference evidence="2 3" key="1">
    <citation type="journal article" date="2024" name="BMC Genomics">
        <title>De novo assembly and annotation of Popillia japonica's genome with initial clues to its potential as an invasive pest.</title>
        <authorList>
            <person name="Cucini C."/>
            <person name="Boschi S."/>
            <person name="Funari R."/>
            <person name="Cardaioli E."/>
            <person name="Iannotti N."/>
            <person name="Marturano G."/>
            <person name="Paoli F."/>
            <person name="Bruttini M."/>
            <person name="Carapelli A."/>
            <person name="Frati F."/>
            <person name="Nardi F."/>
        </authorList>
    </citation>
    <scope>NUCLEOTIDE SEQUENCE [LARGE SCALE GENOMIC DNA]</scope>
    <source>
        <strain evidence="2">DMR45628</strain>
    </source>
</reference>
<proteinExistence type="predicted"/>